<dbReference type="OrthoDB" id="7066903at2"/>
<evidence type="ECO:0000313" key="1">
    <source>
        <dbReference type="EMBL" id="PTQ87201.1"/>
    </source>
</evidence>
<dbReference type="EMBL" id="QAON01000020">
    <property type="protein sequence ID" value="PTQ87201.1"/>
    <property type="molecule type" value="Genomic_DNA"/>
</dbReference>
<reference evidence="1 2" key="1">
    <citation type="submission" date="2018-04" db="EMBL/GenBank/DDBJ databases">
        <title>Genomic Encyclopedia of Archaeal and Bacterial Type Strains, Phase II (KMG-II): from individual species to whole genera.</title>
        <authorList>
            <person name="Goeker M."/>
        </authorList>
    </citation>
    <scope>NUCLEOTIDE SEQUENCE [LARGE SCALE GENOMIC DNA]</scope>
    <source>
        <strain evidence="1 2">DSM 5822</strain>
    </source>
</reference>
<evidence type="ECO:0000313" key="2">
    <source>
        <dbReference type="Proteomes" id="UP000244223"/>
    </source>
</evidence>
<proteinExistence type="predicted"/>
<dbReference type="AlphaFoldDB" id="A0A2T5ITR0"/>
<accession>A0A2T5ITR0</accession>
<keyword evidence="2" id="KW-1185">Reference proteome</keyword>
<name>A0A2T5ITR0_9GAMM</name>
<comment type="caution">
    <text evidence="1">The sequence shown here is derived from an EMBL/GenBank/DDBJ whole genome shotgun (WGS) entry which is preliminary data.</text>
</comment>
<organism evidence="1 2">
    <name type="scientific">Agitococcus lubricus</name>
    <dbReference type="NCBI Taxonomy" id="1077255"/>
    <lineage>
        <taxon>Bacteria</taxon>
        <taxon>Pseudomonadati</taxon>
        <taxon>Pseudomonadota</taxon>
        <taxon>Gammaproteobacteria</taxon>
        <taxon>Moraxellales</taxon>
        <taxon>Moraxellaceae</taxon>
        <taxon>Agitococcus</taxon>
    </lineage>
</organism>
<protein>
    <submittedName>
        <fullName evidence="1">Uncharacterized protein</fullName>
    </submittedName>
</protein>
<dbReference type="RefSeq" id="WP_107866809.1">
    <property type="nucleotide sequence ID" value="NZ_QAON01000020.1"/>
</dbReference>
<gene>
    <name evidence="1" type="ORF">C8N29_1204</name>
</gene>
<dbReference type="Proteomes" id="UP000244223">
    <property type="component" value="Unassembled WGS sequence"/>
</dbReference>
<sequence>MNRPKFDFITIERWAYSSELDEEFESYQDTDADWFDRAIGNECTTEDLFRFAADSRCLKRFYFVQLLIPQLCWIYRANKELPFHFSRLQGIMKYDEYIAKVTEHAKEVYEIAAIIEKMRLSSDPALQALAKALLDYRHELLKSEANEYTNLLRSIYENVLPLFESA</sequence>